<evidence type="ECO:0000313" key="1">
    <source>
        <dbReference type="EnsemblMetazoa" id="AALFPA23_020266.P29904"/>
    </source>
</evidence>
<proteinExistence type="predicted"/>
<dbReference type="GeneID" id="109432501"/>
<dbReference type="PANTHER" id="PTHR11257:SF12">
    <property type="entry name" value="EJACULATORY BULB-SPECIFIC PROTEIN 3-RELATED"/>
    <property type="match status" value="1"/>
</dbReference>
<sequence length="152" mass="17400">MSINRNLWIALHHTSTPSIELIEAKPNMKFFVLLAILVVAAAQEATYNNRYDNIDVEEILKSDRLFKNYFNCLMDAGPCTPEGTDLKKYLPDALETGCTKCTEKQRDTGNKVIAWLIENRPMEWTMLKAKYDPENKLTERYRELAAKAGIAL</sequence>
<name>A0ABM1ZNX2_AEDAL</name>
<protein>
    <recommendedName>
        <fullName evidence="3">Protein serine/threonine kinase</fullName>
    </recommendedName>
</protein>
<dbReference type="EnsemblMetazoa" id="AALFPA23_020266.R29904">
    <property type="protein sequence ID" value="AALFPA23_020266.P29904"/>
    <property type="gene ID" value="AALFPA23_020266"/>
</dbReference>
<reference evidence="1" key="2">
    <citation type="submission" date="2025-05" db="UniProtKB">
        <authorList>
            <consortium name="EnsemblMetazoa"/>
        </authorList>
    </citation>
    <scope>IDENTIFICATION</scope>
    <source>
        <strain evidence="1">Foshan</strain>
    </source>
</reference>
<reference evidence="2" key="1">
    <citation type="journal article" date="2015" name="Proc. Natl. Acad. Sci. U.S.A.">
        <title>Genome sequence of the Asian Tiger mosquito, Aedes albopictus, reveals insights into its biology, genetics, and evolution.</title>
        <authorList>
            <person name="Chen X.G."/>
            <person name="Jiang X."/>
            <person name="Gu J."/>
            <person name="Xu M."/>
            <person name="Wu Y."/>
            <person name="Deng Y."/>
            <person name="Zhang C."/>
            <person name="Bonizzoni M."/>
            <person name="Dermauw W."/>
            <person name="Vontas J."/>
            <person name="Armbruster P."/>
            <person name="Huang X."/>
            <person name="Yang Y."/>
            <person name="Zhang H."/>
            <person name="He W."/>
            <person name="Peng H."/>
            <person name="Liu Y."/>
            <person name="Wu K."/>
            <person name="Chen J."/>
            <person name="Lirakis M."/>
            <person name="Topalis P."/>
            <person name="Van Leeuwen T."/>
            <person name="Hall A.B."/>
            <person name="Jiang X."/>
            <person name="Thorpe C."/>
            <person name="Mueller R.L."/>
            <person name="Sun C."/>
            <person name="Waterhouse R.M."/>
            <person name="Yan G."/>
            <person name="Tu Z.J."/>
            <person name="Fang X."/>
            <person name="James A.A."/>
        </authorList>
    </citation>
    <scope>NUCLEOTIDE SEQUENCE [LARGE SCALE GENOMIC DNA]</scope>
    <source>
        <strain evidence="2">Foshan</strain>
    </source>
</reference>
<dbReference type="Gene3D" id="1.10.2080.10">
    <property type="entry name" value="Insect odorant-binding protein A10/Ejaculatory bulb-specific protein 3"/>
    <property type="match status" value="1"/>
</dbReference>
<dbReference type="InterPro" id="IPR036682">
    <property type="entry name" value="OS_D_A10/PebIII_sf"/>
</dbReference>
<dbReference type="InterPro" id="IPR005055">
    <property type="entry name" value="A10/PebIII"/>
</dbReference>
<dbReference type="SUPFAM" id="SSF100910">
    <property type="entry name" value="Chemosensory protein Csp2"/>
    <property type="match status" value="1"/>
</dbReference>
<dbReference type="PANTHER" id="PTHR11257">
    <property type="entry name" value="CHEMOSENSORY PROTEIN-RELATED"/>
    <property type="match status" value="1"/>
</dbReference>
<dbReference type="Proteomes" id="UP000069940">
    <property type="component" value="Unassembled WGS sequence"/>
</dbReference>
<dbReference type="Pfam" id="PF03392">
    <property type="entry name" value="OS-D"/>
    <property type="match status" value="1"/>
</dbReference>
<organism evidence="1 2">
    <name type="scientific">Aedes albopictus</name>
    <name type="common">Asian tiger mosquito</name>
    <name type="synonym">Stegomyia albopicta</name>
    <dbReference type="NCBI Taxonomy" id="7160"/>
    <lineage>
        <taxon>Eukaryota</taxon>
        <taxon>Metazoa</taxon>
        <taxon>Ecdysozoa</taxon>
        <taxon>Arthropoda</taxon>
        <taxon>Hexapoda</taxon>
        <taxon>Insecta</taxon>
        <taxon>Pterygota</taxon>
        <taxon>Neoptera</taxon>
        <taxon>Endopterygota</taxon>
        <taxon>Diptera</taxon>
        <taxon>Nematocera</taxon>
        <taxon>Culicoidea</taxon>
        <taxon>Culicidae</taxon>
        <taxon>Culicinae</taxon>
        <taxon>Aedini</taxon>
        <taxon>Aedes</taxon>
        <taxon>Stegomyia</taxon>
    </lineage>
</organism>
<evidence type="ECO:0008006" key="3">
    <source>
        <dbReference type="Google" id="ProtNLM"/>
    </source>
</evidence>
<keyword evidence="2" id="KW-1185">Reference proteome</keyword>
<evidence type="ECO:0000313" key="2">
    <source>
        <dbReference type="Proteomes" id="UP000069940"/>
    </source>
</evidence>
<dbReference type="RefSeq" id="XP_019564378.2">
    <property type="nucleotide sequence ID" value="XM_019708833.3"/>
</dbReference>
<accession>A0ABM1ZNX2</accession>